<dbReference type="EMBL" id="KN716343">
    <property type="protein sequence ID" value="KJH46616.1"/>
    <property type="molecule type" value="Genomic_DNA"/>
</dbReference>
<protein>
    <submittedName>
        <fullName evidence="1">Uncharacterized protein</fullName>
    </submittedName>
</protein>
<reference evidence="2" key="2">
    <citation type="journal article" date="2016" name="Sci. Rep.">
        <title>Dictyocaulus viviparus genome, variome and transcriptome elucidate lungworm biology and support future intervention.</title>
        <authorList>
            <person name="McNulty S.N."/>
            <person name="Strube C."/>
            <person name="Rosa B.A."/>
            <person name="Martin J.C."/>
            <person name="Tyagi R."/>
            <person name="Choi Y.J."/>
            <person name="Wang Q."/>
            <person name="Hallsworth Pepin K."/>
            <person name="Zhang X."/>
            <person name="Ozersky P."/>
            <person name="Wilson R.K."/>
            <person name="Sternberg P.W."/>
            <person name="Gasser R.B."/>
            <person name="Mitreva M."/>
        </authorList>
    </citation>
    <scope>NUCLEOTIDE SEQUENCE [LARGE SCALE GENOMIC DNA]</scope>
    <source>
        <strain evidence="2">HannoverDv2000</strain>
    </source>
</reference>
<proteinExistence type="predicted"/>
<dbReference type="Proteomes" id="UP000053766">
    <property type="component" value="Unassembled WGS sequence"/>
</dbReference>
<evidence type="ECO:0000313" key="2">
    <source>
        <dbReference type="Proteomes" id="UP000053766"/>
    </source>
</evidence>
<gene>
    <name evidence="1" type="ORF">DICVIV_07319</name>
</gene>
<keyword evidence="2" id="KW-1185">Reference proteome</keyword>
<evidence type="ECO:0000313" key="1">
    <source>
        <dbReference type="EMBL" id="KJH46616.1"/>
    </source>
</evidence>
<reference evidence="1 2" key="1">
    <citation type="submission" date="2013-11" db="EMBL/GenBank/DDBJ databases">
        <title>Draft genome of the bovine lungworm Dictyocaulus viviparus.</title>
        <authorList>
            <person name="Mitreva M."/>
        </authorList>
    </citation>
    <scope>NUCLEOTIDE SEQUENCE [LARGE SCALE GENOMIC DNA]</scope>
    <source>
        <strain evidence="1 2">HannoverDv2000</strain>
    </source>
</reference>
<sequence>MNRSSENEVFELVASAAMTRKKKRLIPHKFLVLKKSVTVSWVPHESTQKDRVVVCTSLLKIESFLKQMITEIENELPRET</sequence>
<dbReference type="AlphaFoldDB" id="A0A0D8XW79"/>
<organism evidence="1 2">
    <name type="scientific">Dictyocaulus viviparus</name>
    <name type="common">Bovine lungworm</name>
    <dbReference type="NCBI Taxonomy" id="29172"/>
    <lineage>
        <taxon>Eukaryota</taxon>
        <taxon>Metazoa</taxon>
        <taxon>Ecdysozoa</taxon>
        <taxon>Nematoda</taxon>
        <taxon>Chromadorea</taxon>
        <taxon>Rhabditida</taxon>
        <taxon>Rhabditina</taxon>
        <taxon>Rhabditomorpha</taxon>
        <taxon>Strongyloidea</taxon>
        <taxon>Metastrongylidae</taxon>
        <taxon>Dictyocaulus</taxon>
    </lineage>
</organism>
<name>A0A0D8XW79_DICVI</name>
<accession>A0A0D8XW79</accession>